<dbReference type="Proteomes" id="UP001520878">
    <property type="component" value="Unassembled WGS sequence"/>
</dbReference>
<keyword evidence="6" id="KW-0418">Kinase</keyword>
<dbReference type="InterPro" id="IPR005467">
    <property type="entry name" value="His_kinase_dom"/>
</dbReference>
<dbReference type="PRINTS" id="PR00344">
    <property type="entry name" value="BCTRLSENSOR"/>
</dbReference>
<feature type="domain" description="Histidine kinase" evidence="5">
    <location>
        <begin position="243"/>
        <end position="478"/>
    </location>
</feature>
<accession>A0ABS8GFS8</accession>
<dbReference type="InterPro" id="IPR036890">
    <property type="entry name" value="HATPase_C_sf"/>
</dbReference>
<dbReference type="Gene3D" id="3.30.565.10">
    <property type="entry name" value="Histidine kinase-like ATPase, C-terminal domain"/>
    <property type="match status" value="1"/>
</dbReference>
<dbReference type="CDD" id="cd00082">
    <property type="entry name" value="HisKA"/>
    <property type="match status" value="1"/>
</dbReference>
<evidence type="ECO:0000259" key="5">
    <source>
        <dbReference type="PROSITE" id="PS50109"/>
    </source>
</evidence>
<comment type="caution">
    <text evidence="6">The sequence shown here is derived from an EMBL/GenBank/DDBJ whole genome shotgun (WGS) entry which is preliminary data.</text>
</comment>
<dbReference type="Gene3D" id="1.10.287.130">
    <property type="match status" value="1"/>
</dbReference>
<evidence type="ECO:0000256" key="3">
    <source>
        <dbReference type="ARBA" id="ARBA00022553"/>
    </source>
</evidence>
<sequence length="480" mass="53117">MTRLRVVKGPPKTGALTPAATIESGRAKALDLLVKGYPLQDILLALVSSVESAIEHAVCSVMLLDQARKTLSPLIAPGLPDAYLAAIHDLSIGKGVGSCGEAAYTGKVVVCDDMSTHPNCQELQELVALSGMQACWSQPIVSPEGEIYGTFAVYFPQPTTPTTEHLNTLEYEASLAALIIERFRTQEQLKRSNDELEARVEERTKALTQANVLLKKALEQRNEVQNQLLELENMASLGTMMSSLTHEINTPVGVAITAISHLRTLQQRCYEKFSQGQLKKSDLVRYYQECEESCDIIERNLQRSTQLIKTFKQLSLDQHSEDIRSINLCGYIDEILLSLKPRLKRTRLQFCIDVDPDLTMLSHPGAISQVLINLIMNSAQHGFEKNAPGRITLQANLSTQADNEHLIVQYRDNGKGMSRHAIDNLYKPFFTQARDKGGSGMGMHICYNLVTKVLEGEIDCTSTPGKGVHFTLRIPVKSAQ</sequence>
<dbReference type="PANTHER" id="PTHR43065:SF47">
    <property type="match status" value="1"/>
</dbReference>
<dbReference type="EMBL" id="JAJEWP010000007">
    <property type="protein sequence ID" value="MCC2618046.1"/>
    <property type="molecule type" value="Genomic_DNA"/>
</dbReference>
<protein>
    <recommendedName>
        <fullName evidence="2">histidine kinase</fullName>
        <ecNumber evidence="2">2.7.13.3</ecNumber>
    </recommendedName>
</protein>
<dbReference type="InterPro" id="IPR003661">
    <property type="entry name" value="HisK_dim/P_dom"/>
</dbReference>
<keyword evidence="4" id="KW-0175">Coiled coil</keyword>
<keyword evidence="6" id="KW-0808">Transferase</keyword>
<reference evidence="6 7" key="1">
    <citation type="submission" date="2021-10" db="EMBL/GenBank/DDBJ databases">
        <title>Draft genome of Aestuariibacter halophilus JC2043.</title>
        <authorList>
            <person name="Emsley S.A."/>
            <person name="Pfannmuller K.M."/>
            <person name="Ushijima B."/>
            <person name="Saw J.H."/>
            <person name="Videau P."/>
        </authorList>
    </citation>
    <scope>NUCLEOTIDE SEQUENCE [LARGE SCALE GENOMIC DNA]</scope>
    <source>
        <strain evidence="6 7">JC2043</strain>
    </source>
</reference>
<dbReference type="Gene3D" id="3.30.450.40">
    <property type="match status" value="1"/>
</dbReference>
<gene>
    <name evidence="6" type="ORF">LJ739_17460</name>
</gene>
<proteinExistence type="predicted"/>
<dbReference type="SUPFAM" id="SSF55781">
    <property type="entry name" value="GAF domain-like"/>
    <property type="match status" value="1"/>
</dbReference>
<evidence type="ECO:0000256" key="4">
    <source>
        <dbReference type="SAM" id="Coils"/>
    </source>
</evidence>
<dbReference type="PANTHER" id="PTHR43065">
    <property type="entry name" value="SENSOR HISTIDINE KINASE"/>
    <property type="match status" value="1"/>
</dbReference>
<dbReference type="InterPro" id="IPR003594">
    <property type="entry name" value="HATPase_dom"/>
</dbReference>
<dbReference type="RefSeq" id="WP_229162550.1">
    <property type="nucleotide sequence ID" value="NZ_JAJEWP010000007.1"/>
</dbReference>
<dbReference type="GO" id="GO:0016301">
    <property type="term" value="F:kinase activity"/>
    <property type="evidence" value="ECO:0007669"/>
    <property type="project" value="UniProtKB-KW"/>
</dbReference>
<dbReference type="Pfam" id="PF13185">
    <property type="entry name" value="GAF_2"/>
    <property type="match status" value="1"/>
</dbReference>
<keyword evidence="7" id="KW-1185">Reference proteome</keyword>
<dbReference type="InterPro" id="IPR004358">
    <property type="entry name" value="Sig_transdc_His_kin-like_C"/>
</dbReference>
<dbReference type="SMART" id="SM00387">
    <property type="entry name" value="HATPase_c"/>
    <property type="match status" value="1"/>
</dbReference>
<evidence type="ECO:0000256" key="1">
    <source>
        <dbReference type="ARBA" id="ARBA00000085"/>
    </source>
</evidence>
<feature type="coiled-coil region" evidence="4">
    <location>
        <begin position="186"/>
        <end position="234"/>
    </location>
</feature>
<dbReference type="InterPro" id="IPR029016">
    <property type="entry name" value="GAF-like_dom_sf"/>
</dbReference>
<dbReference type="PROSITE" id="PS50109">
    <property type="entry name" value="HIS_KIN"/>
    <property type="match status" value="1"/>
</dbReference>
<evidence type="ECO:0000313" key="6">
    <source>
        <dbReference type="EMBL" id="MCC2618046.1"/>
    </source>
</evidence>
<dbReference type="SMART" id="SM00065">
    <property type="entry name" value="GAF"/>
    <property type="match status" value="1"/>
</dbReference>
<name>A0ABS8GFS8_9ALTE</name>
<evidence type="ECO:0000256" key="2">
    <source>
        <dbReference type="ARBA" id="ARBA00012438"/>
    </source>
</evidence>
<keyword evidence="3" id="KW-0597">Phosphoprotein</keyword>
<organism evidence="6 7">
    <name type="scientific">Fluctibacter halophilus</name>
    <dbReference type="NCBI Taxonomy" id="226011"/>
    <lineage>
        <taxon>Bacteria</taxon>
        <taxon>Pseudomonadati</taxon>
        <taxon>Pseudomonadota</taxon>
        <taxon>Gammaproteobacteria</taxon>
        <taxon>Alteromonadales</taxon>
        <taxon>Alteromonadaceae</taxon>
        <taxon>Fluctibacter</taxon>
    </lineage>
</organism>
<dbReference type="Pfam" id="PF02518">
    <property type="entry name" value="HATPase_c"/>
    <property type="match status" value="1"/>
</dbReference>
<evidence type="ECO:0000313" key="7">
    <source>
        <dbReference type="Proteomes" id="UP001520878"/>
    </source>
</evidence>
<dbReference type="SUPFAM" id="SSF55874">
    <property type="entry name" value="ATPase domain of HSP90 chaperone/DNA topoisomerase II/histidine kinase"/>
    <property type="match status" value="1"/>
</dbReference>
<dbReference type="InterPro" id="IPR003018">
    <property type="entry name" value="GAF"/>
</dbReference>
<comment type="catalytic activity">
    <reaction evidence="1">
        <text>ATP + protein L-histidine = ADP + protein N-phospho-L-histidine.</text>
        <dbReference type="EC" id="2.7.13.3"/>
    </reaction>
</comment>
<dbReference type="EC" id="2.7.13.3" evidence="2"/>